<organism evidence="2 3">
    <name type="scientific">Mycena metata</name>
    <dbReference type="NCBI Taxonomy" id="1033252"/>
    <lineage>
        <taxon>Eukaryota</taxon>
        <taxon>Fungi</taxon>
        <taxon>Dikarya</taxon>
        <taxon>Basidiomycota</taxon>
        <taxon>Agaricomycotina</taxon>
        <taxon>Agaricomycetes</taxon>
        <taxon>Agaricomycetidae</taxon>
        <taxon>Agaricales</taxon>
        <taxon>Marasmiineae</taxon>
        <taxon>Mycenaceae</taxon>
        <taxon>Mycena</taxon>
    </lineage>
</organism>
<dbReference type="AlphaFoldDB" id="A0AAD7DHP5"/>
<comment type="caution">
    <text evidence="2">The sequence shown here is derived from an EMBL/GenBank/DDBJ whole genome shotgun (WGS) entry which is preliminary data.</text>
</comment>
<gene>
    <name evidence="2" type="ORF">B0H16DRAFT_1654026</name>
</gene>
<reference evidence="2" key="1">
    <citation type="submission" date="2023-03" db="EMBL/GenBank/DDBJ databases">
        <title>Massive genome expansion in bonnet fungi (Mycena s.s.) driven by repeated elements and novel gene families across ecological guilds.</title>
        <authorList>
            <consortium name="Lawrence Berkeley National Laboratory"/>
            <person name="Harder C.B."/>
            <person name="Miyauchi S."/>
            <person name="Viragh M."/>
            <person name="Kuo A."/>
            <person name="Thoen E."/>
            <person name="Andreopoulos B."/>
            <person name="Lu D."/>
            <person name="Skrede I."/>
            <person name="Drula E."/>
            <person name="Henrissat B."/>
            <person name="Morin E."/>
            <person name="Kohler A."/>
            <person name="Barry K."/>
            <person name="LaButti K."/>
            <person name="Morin E."/>
            <person name="Salamov A."/>
            <person name="Lipzen A."/>
            <person name="Mereny Z."/>
            <person name="Hegedus B."/>
            <person name="Baldrian P."/>
            <person name="Stursova M."/>
            <person name="Weitz H."/>
            <person name="Taylor A."/>
            <person name="Grigoriev I.V."/>
            <person name="Nagy L.G."/>
            <person name="Martin F."/>
            <person name="Kauserud H."/>
        </authorList>
    </citation>
    <scope>NUCLEOTIDE SEQUENCE</scope>
    <source>
        <strain evidence="2">CBHHK182m</strain>
    </source>
</reference>
<sequence length="245" mass="27241">MPSSRVEVLSPRARPRLYPRPHPPHPLPRPSARSRPDTRRARTQTVEIECRLVHSAVRTSMCVGVRVESHPIHHLPTSPPRLNLPTPALIVAALAYTTAAPHRRVGGALHYVRVESPHSSLSPSSSFPSFPAAPARTVELSADCTKLTLDDATAVHAHAHAMSVHPHRVPVRHVRRVCLCVDPRVHRPSLRTAWNSFLPVRCTARHLGAGSSPISRHLFPFPSHPFRPSLQVRTYPPHVPPYLFE</sequence>
<accession>A0AAD7DHP5</accession>
<evidence type="ECO:0000256" key="1">
    <source>
        <dbReference type="SAM" id="MobiDB-lite"/>
    </source>
</evidence>
<evidence type="ECO:0000313" key="3">
    <source>
        <dbReference type="Proteomes" id="UP001215598"/>
    </source>
</evidence>
<dbReference type="EMBL" id="JARKIB010000787">
    <property type="protein sequence ID" value="KAJ7692004.1"/>
    <property type="molecule type" value="Genomic_DNA"/>
</dbReference>
<protein>
    <submittedName>
        <fullName evidence="2">Uncharacterized protein</fullName>
    </submittedName>
</protein>
<dbReference type="Proteomes" id="UP001215598">
    <property type="component" value="Unassembled WGS sequence"/>
</dbReference>
<feature type="region of interest" description="Disordered" evidence="1">
    <location>
        <begin position="1"/>
        <end position="43"/>
    </location>
</feature>
<proteinExistence type="predicted"/>
<feature type="compositionally biased region" description="Basic residues" evidence="1">
    <location>
        <begin position="13"/>
        <end position="23"/>
    </location>
</feature>
<keyword evidence="3" id="KW-1185">Reference proteome</keyword>
<name>A0AAD7DHP5_9AGAR</name>
<evidence type="ECO:0000313" key="2">
    <source>
        <dbReference type="EMBL" id="KAJ7692004.1"/>
    </source>
</evidence>